<dbReference type="PIRSF" id="PIRSF012666">
    <property type="entry name" value="UCP012666"/>
    <property type="match status" value="1"/>
</dbReference>
<dbReference type="AlphaFoldDB" id="A0A839RSD3"/>
<proteinExistence type="predicted"/>
<dbReference type="RefSeq" id="WP_064442460.1">
    <property type="nucleotide sequence ID" value="NZ_BDDI01000026.1"/>
</dbReference>
<dbReference type="SUPFAM" id="SSF55931">
    <property type="entry name" value="Glutamine synthetase/guanido kinase"/>
    <property type="match status" value="1"/>
</dbReference>
<evidence type="ECO:0000313" key="3">
    <source>
        <dbReference type="Proteomes" id="UP000567922"/>
    </source>
</evidence>
<dbReference type="InterPro" id="IPR016602">
    <property type="entry name" value="UCP012666"/>
</dbReference>
<dbReference type="Pfam" id="PF04107">
    <property type="entry name" value="GCS2"/>
    <property type="match status" value="1"/>
</dbReference>
<dbReference type="EMBL" id="JACHWS010000004">
    <property type="protein sequence ID" value="MBB3039775.1"/>
    <property type="molecule type" value="Genomic_DNA"/>
</dbReference>
<dbReference type="GO" id="GO:0016879">
    <property type="term" value="F:ligase activity, forming carbon-nitrogen bonds"/>
    <property type="evidence" value="ECO:0007669"/>
    <property type="project" value="TreeGrafter"/>
</dbReference>
<gene>
    <name evidence="2" type="ORF">FHU29_004263</name>
</gene>
<dbReference type="InterPro" id="IPR050141">
    <property type="entry name" value="GCL_type2/YbdK_subfam"/>
</dbReference>
<dbReference type="PANTHER" id="PTHR36510">
    <property type="entry name" value="GLUTAMATE--CYSTEINE LIGASE 2-RELATED"/>
    <property type="match status" value="1"/>
</dbReference>
<dbReference type="Gene3D" id="3.30.590.20">
    <property type="match status" value="1"/>
</dbReference>
<evidence type="ECO:0000256" key="1">
    <source>
        <dbReference type="ARBA" id="ARBA00048819"/>
    </source>
</evidence>
<keyword evidence="3" id="KW-1185">Reference proteome</keyword>
<comment type="caution">
    <text evidence="2">The sequence shown here is derived from an EMBL/GenBank/DDBJ whole genome shotgun (WGS) entry which is preliminary data.</text>
</comment>
<dbReference type="OrthoDB" id="240589at2"/>
<organism evidence="2 3">
    <name type="scientific">Hoyosella altamirensis</name>
    <dbReference type="NCBI Taxonomy" id="616997"/>
    <lineage>
        <taxon>Bacteria</taxon>
        <taxon>Bacillati</taxon>
        <taxon>Actinomycetota</taxon>
        <taxon>Actinomycetes</taxon>
        <taxon>Mycobacteriales</taxon>
        <taxon>Hoyosellaceae</taxon>
        <taxon>Hoyosella</taxon>
    </lineage>
</organism>
<dbReference type="InterPro" id="IPR006336">
    <property type="entry name" value="GCS2"/>
</dbReference>
<dbReference type="InterPro" id="IPR014746">
    <property type="entry name" value="Gln_synth/guanido_kin_cat_dom"/>
</dbReference>
<dbReference type="Proteomes" id="UP000567922">
    <property type="component" value="Unassembled WGS sequence"/>
</dbReference>
<evidence type="ECO:0008006" key="4">
    <source>
        <dbReference type="Google" id="ProtNLM"/>
    </source>
</evidence>
<protein>
    <recommendedName>
        <fullName evidence="4">Glutamate--cysteine ligase</fullName>
    </recommendedName>
</protein>
<comment type="catalytic activity">
    <reaction evidence="1">
        <text>L-cysteine + L-glutamate + ATP = gamma-L-glutamyl-L-cysteine + ADP + phosphate + H(+)</text>
        <dbReference type="Rhea" id="RHEA:13285"/>
        <dbReference type="ChEBI" id="CHEBI:15378"/>
        <dbReference type="ChEBI" id="CHEBI:29985"/>
        <dbReference type="ChEBI" id="CHEBI:30616"/>
        <dbReference type="ChEBI" id="CHEBI:35235"/>
        <dbReference type="ChEBI" id="CHEBI:43474"/>
        <dbReference type="ChEBI" id="CHEBI:58173"/>
        <dbReference type="ChEBI" id="CHEBI:456216"/>
        <dbReference type="EC" id="6.3.2.2"/>
    </reaction>
</comment>
<accession>A0A839RSD3</accession>
<reference evidence="2 3" key="1">
    <citation type="submission" date="2020-08" db="EMBL/GenBank/DDBJ databases">
        <title>Sequencing the genomes of 1000 actinobacteria strains.</title>
        <authorList>
            <person name="Klenk H.-P."/>
        </authorList>
    </citation>
    <scope>NUCLEOTIDE SEQUENCE [LARGE SCALE GENOMIC DNA]</scope>
    <source>
        <strain evidence="2 3">DSM 45258</strain>
    </source>
</reference>
<dbReference type="PANTHER" id="PTHR36510:SF3">
    <property type="entry name" value="CONSERVED PROTEIN"/>
    <property type="match status" value="1"/>
</dbReference>
<evidence type="ECO:0000313" key="2">
    <source>
        <dbReference type="EMBL" id="MBB3039775.1"/>
    </source>
</evidence>
<name>A0A839RSD3_9ACTN</name>
<sequence length="498" mass="55693">MGAEVTSIRFTHEDRRRFRRKVHECTEALERMLRDGAFERLRAVPLLGMEVELNLVDEHMEPAKANDTVLEAIADTDYQTELGRFNIELNVAPAPLSGNSIAQVESKLRSSLEHADDVAARNHARLVLTGMLPTLRTEHFDAAWITDNPRYALLNDQIFAARGEDIEIDISGTGLDGRPERLRIDCTSVLPEAACTSVQLHLAVDPEMFASYWNAAQCIAGVQVALGANSPFLAQTSLWHESRIPVFEQAIDTRSWELKNQGVRPRVWFGERWITSIFDLFDENARYFPALLPEVDDEEPLALLDSGGVPKLAELAMHNGTIYRWNRPVYAVVDGEPQMRVENRVLPCGPTVVDTIANAAFYYGTVHALANAERPLWSQMSFGAAASNLKAGAQQGMDARFYWPTFGEVGPDELVLRWLLPLADQGLADYGASQEVRDRYLGIIEERCLSGRNGAAWQRATVARLEAKGRTRGEALTQMLAEYAEHMRVGAPVHTWPW</sequence>